<proteinExistence type="predicted"/>
<reference evidence="1 2" key="1">
    <citation type="submission" date="2021-09" db="EMBL/GenBank/DDBJ databases">
        <title>Genomic insights and catalytic innovation underlie evolution of tropane alkaloids biosynthesis.</title>
        <authorList>
            <person name="Wang Y.-J."/>
            <person name="Tian T."/>
            <person name="Huang J.-P."/>
            <person name="Huang S.-X."/>
        </authorList>
    </citation>
    <scope>NUCLEOTIDE SEQUENCE [LARGE SCALE GENOMIC DNA]</scope>
    <source>
        <strain evidence="1">KIB-2018</strain>
        <tissue evidence="1">Leaf</tissue>
    </source>
</reference>
<dbReference type="InterPro" id="IPR021109">
    <property type="entry name" value="Peptidase_aspartic_dom_sf"/>
</dbReference>
<dbReference type="Proteomes" id="UP001159364">
    <property type="component" value="Linkage Group LG11"/>
</dbReference>
<dbReference type="Gene3D" id="2.40.70.10">
    <property type="entry name" value="Acid Proteases"/>
    <property type="match status" value="1"/>
</dbReference>
<keyword evidence="2" id="KW-1185">Reference proteome</keyword>
<accession>A0AAV8SGJ8</accession>
<organism evidence="1 2">
    <name type="scientific">Erythroxylum novogranatense</name>
    <dbReference type="NCBI Taxonomy" id="1862640"/>
    <lineage>
        <taxon>Eukaryota</taxon>
        <taxon>Viridiplantae</taxon>
        <taxon>Streptophyta</taxon>
        <taxon>Embryophyta</taxon>
        <taxon>Tracheophyta</taxon>
        <taxon>Spermatophyta</taxon>
        <taxon>Magnoliopsida</taxon>
        <taxon>eudicotyledons</taxon>
        <taxon>Gunneridae</taxon>
        <taxon>Pentapetalae</taxon>
        <taxon>rosids</taxon>
        <taxon>fabids</taxon>
        <taxon>Malpighiales</taxon>
        <taxon>Erythroxylaceae</taxon>
        <taxon>Erythroxylum</taxon>
    </lineage>
</organism>
<sequence>MPSYAKFMKDVLSKKRRLGDHEMVALTEECSAILQKKLPPKLKDPGSFTIPCVIGTQIFGKALCDLGASINLMPISVFRKLGMRDVIKPTLVRLQLADLSIIHPWGILEDVLVKVDKFIFPADFIVCDIEEDAEVPIILGRPFLATGRVLIDVEKGELTMRVNGEEVTFSIFSFMKFPNEKCYAISSTRVATMNALTNDPLIAALTTLNEFDEEEILEYINLLDAGSSLRPYRHVMEPLNNSKDEVAKPSIEVPPELELKQLPHHLKYAYLGENSTLPVIVSTELTNVQEEKLLRVLKGHKRAIGWTIADIKGISPLFCQHKIILEEEFKPSVQPQRRLNPNMKEVVKKEIVKWLDAGIITLYRIVLG</sequence>
<dbReference type="AlphaFoldDB" id="A0AAV8SGJ8"/>
<dbReference type="Gene3D" id="3.10.10.10">
    <property type="entry name" value="HIV Type 1 Reverse Transcriptase, subunit A, domain 1"/>
    <property type="match status" value="1"/>
</dbReference>
<dbReference type="InterPro" id="IPR043502">
    <property type="entry name" value="DNA/RNA_pol_sf"/>
</dbReference>
<comment type="caution">
    <text evidence="1">The sequence shown here is derived from an EMBL/GenBank/DDBJ whole genome shotgun (WGS) entry which is preliminary data.</text>
</comment>
<dbReference type="PANTHER" id="PTHR33067">
    <property type="entry name" value="RNA-DIRECTED DNA POLYMERASE-RELATED"/>
    <property type="match status" value="1"/>
</dbReference>
<dbReference type="EMBL" id="JAIWQS010000011">
    <property type="protein sequence ID" value="KAJ8751126.1"/>
    <property type="molecule type" value="Genomic_DNA"/>
</dbReference>
<dbReference type="PANTHER" id="PTHR33067:SF39">
    <property type="entry name" value="TRANSCRIPTION FACTOR INTERACTOR AND REGULATOR CCHC(ZN) FAMILY"/>
    <property type="match status" value="1"/>
</dbReference>
<dbReference type="CDD" id="cd00303">
    <property type="entry name" value="retropepsin_like"/>
    <property type="match status" value="1"/>
</dbReference>
<protein>
    <submittedName>
        <fullName evidence="1">Uncharacterized protein</fullName>
    </submittedName>
</protein>
<gene>
    <name evidence="1" type="ORF">K2173_016307</name>
</gene>
<evidence type="ECO:0000313" key="1">
    <source>
        <dbReference type="EMBL" id="KAJ8751126.1"/>
    </source>
</evidence>
<dbReference type="SUPFAM" id="SSF56672">
    <property type="entry name" value="DNA/RNA polymerases"/>
    <property type="match status" value="1"/>
</dbReference>
<name>A0AAV8SGJ8_9ROSI</name>
<evidence type="ECO:0000313" key="2">
    <source>
        <dbReference type="Proteomes" id="UP001159364"/>
    </source>
</evidence>